<dbReference type="Pfam" id="PF14111">
    <property type="entry name" value="DUF4283"/>
    <property type="match status" value="1"/>
</dbReference>
<comment type="caution">
    <text evidence="3">The sequence shown here is derived from an EMBL/GenBank/DDBJ whole genome shotgun (WGS) entry which is preliminary data.</text>
</comment>
<dbReference type="InterPro" id="IPR040256">
    <property type="entry name" value="At4g02000-like"/>
</dbReference>
<keyword evidence="4" id="KW-1185">Reference proteome</keyword>
<dbReference type="AlphaFoldDB" id="A0AAV0C8V8"/>
<feature type="region of interest" description="Disordered" evidence="1">
    <location>
        <begin position="405"/>
        <end position="428"/>
    </location>
</feature>
<protein>
    <recommendedName>
        <fullName evidence="2">DUF4283 domain-containing protein</fullName>
    </recommendedName>
</protein>
<feature type="region of interest" description="Disordered" evidence="1">
    <location>
        <begin position="497"/>
        <end position="523"/>
    </location>
</feature>
<dbReference type="InterPro" id="IPR025558">
    <property type="entry name" value="DUF4283"/>
</dbReference>
<gene>
    <name evidence="3" type="ORF">CEPIT_LOCUS3953</name>
</gene>
<feature type="compositionally biased region" description="Acidic residues" evidence="1">
    <location>
        <begin position="511"/>
        <end position="523"/>
    </location>
</feature>
<dbReference type="PANTHER" id="PTHR31286:SF168">
    <property type="entry name" value="DUF4283 DOMAIN-CONTAINING PROTEIN"/>
    <property type="match status" value="1"/>
</dbReference>
<dbReference type="EMBL" id="CAMAPF010000021">
    <property type="protein sequence ID" value="CAH9071541.1"/>
    <property type="molecule type" value="Genomic_DNA"/>
</dbReference>
<feature type="domain" description="DUF4283" evidence="2">
    <location>
        <begin position="209"/>
        <end position="288"/>
    </location>
</feature>
<dbReference type="Proteomes" id="UP001152523">
    <property type="component" value="Unassembled WGS sequence"/>
</dbReference>
<feature type="region of interest" description="Disordered" evidence="1">
    <location>
        <begin position="1"/>
        <end position="52"/>
    </location>
</feature>
<sequence length="769" mass="87842">MGRVTNRSSKLKGTPPEKKTSLRIQAMRTKDGAGTSNSTGPESQKGDGEASVLGAEENSLTKVGEDMIPKQDGNGGGATPKVVKTVEVNVTHGSIDQATVYVENDGGQTITVPTPMVEQRVEQLVNPPPIAGEAAKVPLIMQEEPTIEEGSSSHAMDDGVFKKTSVWKSPWTSLFKDNREPSKGMKLKYIEPVGDYVDLSKRIMPSIIDLWGFCLVGYFAGRFPGLKPIHELVAKWEVQCNVRQHDQGWVIFKFKSEEARSKVLMEGPYSLFGKSLYLKTLSEDFSFNSDEFLKVPIWVKFPYLPMQVWDEEVISEIASRVGTPLTTDRITQEKARSNFARVLIEVDASKAPPLKVKVKMPNGKFHNQKVIYETFPNFCFHCKAYGHHAFTCKVIADMEEKERIRKKKEMEQGESQPMLEEPKETEKLGEEENITVVKLDALDINAAVTAQGKHNAAVQPKLKQDTAVQTKLKQDAGGAKLPKRKDHHPFIQKVRLNKRRKTKKKGKEDGEITSEYETNEEEGDPRVIRNFTDVYNDEVIVTMHTDEVLTPTIEVKHFDDVKEPTIRLNHLLKVVEADAPGVWFTKQCLESLPGIKKTKRFYRFSQTFMKCVYRHFLDRYFEDGHPMGNGSKVMHPKFIKKKEHRVVNDIREAYLDDVITKAEFEEDGTYKIHLMHSGHIEEMMIRRDNYLCWDDGKRDGLTFTLECFNSLPGAHETGEGYDFSHLFMLKVYPLFLDRYKGCESYREWVQRERSRNKLYKRGKEKDTHC</sequence>
<reference evidence="3" key="1">
    <citation type="submission" date="2022-07" db="EMBL/GenBank/DDBJ databases">
        <authorList>
            <person name="Macas J."/>
            <person name="Novak P."/>
            <person name="Neumann P."/>
        </authorList>
    </citation>
    <scope>NUCLEOTIDE SEQUENCE</scope>
</reference>
<accession>A0AAV0C8V8</accession>
<evidence type="ECO:0000313" key="4">
    <source>
        <dbReference type="Proteomes" id="UP001152523"/>
    </source>
</evidence>
<evidence type="ECO:0000259" key="2">
    <source>
        <dbReference type="Pfam" id="PF14111"/>
    </source>
</evidence>
<proteinExistence type="predicted"/>
<organism evidence="3 4">
    <name type="scientific">Cuscuta epithymum</name>
    <dbReference type="NCBI Taxonomy" id="186058"/>
    <lineage>
        <taxon>Eukaryota</taxon>
        <taxon>Viridiplantae</taxon>
        <taxon>Streptophyta</taxon>
        <taxon>Embryophyta</taxon>
        <taxon>Tracheophyta</taxon>
        <taxon>Spermatophyta</taxon>
        <taxon>Magnoliopsida</taxon>
        <taxon>eudicotyledons</taxon>
        <taxon>Gunneridae</taxon>
        <taxon>Pentapetalae</taxon>
        <taxon>asterids</taxon>
        <taxon>lamiids</taxon>
        <taxon>Solanales</taxon>
        <taxon>Convolvulaceae</taxon>
        <taxon>Cuscuteae</taxon>
        <taxon>Cuscuta</taxon>
        <taxon>Cuscuta subgen. Cuscuta</taxon>
    </lineage>
</organism>
<name>A0AAV0C8V8_9ASTE</name>
<evidence type="ECO:0000256" key="1">
    <source>
        <dbReference type="SAM" id="MobiDB-lite"/>
    </source>
</evidence>
<evidence type="ECO:0000313" key="3">
    <source>
        <dbReference type="EMBL" id="CAH9071541.1"/>
    </source>
</evidence>
<dbReference type="PANTHER" id="PTHR31286">
    <property type="entry name" value="GLYCINE-RICH CELL WALL STRUCTURAL PROTEIN 1.8-LIKE"/>
    <property type="match status" value="1"/>
</dbReference>